<dbReference type="RefSeq" id="WP_029330288.1">
    <property type="nucleotide sequence ID" value="NZ_CP030103.1"/>
</dbReference>
<proteinExistence type="inferred from homology"/>
<dbReference type="Pfam" id="PF00849">
    <property type="entry name" value="PseudoU_synth_2"/>
    <property type="match status" value="1"/>
</dbReference>
<dbReference type="GO" id="GO:0000455">
    <property type="term" value="P:enzyme-directed rRNA pseudouridine synthesis"/>
    <property type="evidence" value="ECO:0007669"/>
    <property type="project" value="UniProtKB-ARBA"/>
</dbReference>
<dbReference type="NCBIfam" id="TIGR00093">
    <property type="entry name" value="pseudouridine synthase"/>
    <property type="match status" value="1"/>
</dbReference>
<evidence type="ECO:0000256" key="2">
    <source>
        <dbReference type="ARBA" id="ARBA00023235"/>
    </source>
</evidence>
<dbReference type="GO" id="GO:0003723">
    <property type="term" value="F:RNA binding"/>
    <property type="evidence" value="ECO:0007669"/>
    <property type="project" value="InterPro"/>
</dbReference>
<dbReference type="SUPFAM" id="SSF55120">
    <property type="entry name" value="Pseudouridine synthase"/>
    <property type="match status" value="1"/>
</dbReference>
<evidence type="ECO:0000313" key="5">
    <source>
        <dbReference type="Proteomes" id="UP000249865"/>
    </source>
</evidence>
<dbReference type="Gene3D" id="3.30.70.580">
    <property type="entry name" value="Pseudouridine synthase I, catalytic domain, N-terminal subdomain"/>
    <property type="match status" value="1"/>
</dbReference>
<evidence type="ECO:0000256" key="3">
    <source>
        <dbReference type="RuleBase" id="RU003887"/>
    </source>
</evidence>
<dbReference type="InterPro" id="IPR000748">
    <property type="entry name" value="PsdUridine_synth_RsuA/RluB/E/F"/>
</dbReference>
<dbReference type="OrthoDB" id="9807213at2"/>
<dbReference type="GO" id="GO:0120159">
    <property type="term" value="F:rRNA pseudouridine synthase activity"/>
    <property type="evidence" value="ECO:0007669"/>
    <property type="project" value="UniProtKB-ARBA"/>
</dbReference>
<dbReference type="Gene3D" id="3.10.290.10">
    <property type="entry name" value="RNA-binding S4 domain"/>
    <property type="match status" value="1"/>
</dbReference>
<keyword evidence="5" id="KW-1185">Reference proteome</keyword>
<dbReference type="PANTHER" id="PTHR47683:SF2">
    <property type="entry name" value="RNA-BINDING S4 DOMAIN-CONTAINING PROTEIN"/>
    <property type="match status" value="1"/>
</dbReference>
<dbReference type="Proteomes" id="UP000249865">
    <property type="component" value="Chromosome"/>
</dbReference>
<dbReference type="InterPro" id="IPR020103">
    <property type="entry name" value="PsdUridine_synth_cat_dom_sf"/>
</dbReference>
<dbReference type="SMART" id="SM00363">
    <property type="entry name" value="S4"/>
    <property type="match status" value="1"/>
</dbReference>
<dbReference type="CDD" id="cd00165">
    <property type="entry name" value="S4"/>
    <property type="match status" value="1"/>
</dbReference>
<dbReference type="PROSITE" id="PS50889">
    <property type="entry name" value="S4"/>
    <property type="match status" value="1"/>
</dbReference>
<gene>
    <name evidence="4" type="ORF">DK849_02015</name>
</gene>
<dbReference type="PROSITE" id="PS01149">
    <property type="entry name" value="PSI_RSU"/>
    <property type="match status" value="1"/>
</dbReference>
<dbReference type="InterPro" id="IPR020094">
    <property type="entry name" value="TruA/RsuA/RluB/E/F_N"/>
</dbReference>
<dbReference type="EC" id="5.4.99.-" evidence="3"/>
<keyword evidence="2 3" id="KW-0413">Isomerase</keyword>
<dbReference type="InterPro" id="IPR050343">
    <property type="entry name" value="RsuA_PseudoU_synthase"/>
</dbReference>
<dbReference type="PANTHER" id="PTHR47683">
    <property type="entry name" value="PSEUDOURIDINE SYNTHASE FAMILY PROTEIN-RELATED"/>
    <property type="match status" value="1"/>
</dbReference>
<dbReference type="CDD" id="cd02870">
    <property type="entry name" value="PseudoU_synth_RsuA_like"/>
    <property type="match status" value="1"/>
</dbReference>
<dbReference type="Pfam" id="PF01479">
    <property type="entry name" value="S4"/>
    <property type="match status" value="1"/>
</dbReference>
<dbReference type="Gene3D" id="3.30.70.1560">
    <property type="entry name" value="Alpha-L RNA-binding motif"/>
    <property type="match status" value="1"/>
</dbReference>
<accession>A0A2Z4LM46</accession>
<reference evidence="5" key="1">
    <citation type="submission" date="2018-06" db="EMBL/GenBank/DDBJ databases">
        <title>Complete genome sequences of Mycoplasma anatis, M. anseris and M. cloacale type strains.</title>
        <authorList>
            <person name="Grozner D."/>
            <person name="Forro B."/>
            <person name="Sulyok K.M."/>
            <person name="Marton S."/>
            <person name="Kreizinger Z."/>
            <person name="Banyai K."/>
            <person name="Gyuranecz M."/>
        </authorList>
    </citation>
    <scope>NUCLEOTIDE SEQUENCE [LARGE SCALE GENOMIC DNA]</scope>
    <source>
        <strain evidence="5">NCTC 10199</strain>
    </source>
</reference>
<dbReference type="InterPro" id="IPR002942">
    <property type="entry name" value="S4_RNA-bd"/>
</dbReference>
<comment type="similarity">
    <text evidence="1 3">Belongs to the pseudouridine synthase RsuA family.</text>
</comment>
<dbReference type="InterPro" id="IPR006145">
    <property type="entry name" value="PsdUridine_synth_RsuA/RluA"/>
</dbReference>
<dbReference type="KEGG" id="mclo:DK849_02015"/>
<dbReference type="EMBL" id="CP030103">
    <property type="protein sequence ID" value="AWX42833.1"/>
    <property type="molecule type" value="Genomic_DNA"/>
</dbReference>
<dbReference type="InterPro" id="IPR042092">
    <property type="entry name" value="PsdUridine_s_RsuA/RluB/E/F_cat"/>
</dbReference>
<name>A0A2Z4LM46_9BACT</name>
<evidence type="ECO:0000256" key="1">
    <source>
        <dbReference type="ARBA" id="ARBA00008348"/>
    </source>
</evidence>
<sequence length="235" mass="26949">MEELETLKIQKAISISGYCSRREAEELILKKQVLVNNEIAKIGQRVSIKDVIVVNGKTINFLKQPDLYILFNKPRGLICTNNDPENRKTIFEYLNLNQYCYSVGRLDFNTTGVIIITNDGGLANKLAHPSSEITRSYLVSLDRSLSTQEIKFLNSNRVILENKPSKQNVSYVKDNDYIISLNEGRNHHVKKIFNLVQTNVLKLHRFAYGPLTDHNLKIGKFRNLTKDEIKLLKSL</sequence>
<organism evidence="4 5">
    <name type="scientific">Metamycoplasma cloacale</name>
    <dbReference type="NCBI Taxonomy" id="92401"/>
    <lineage>
        <taxon>Bacteria</taxon>
        <taxon>Bacillati</taxon>
        <taxon>Mycoplasmatota</taxon>
        <taxon>Mycoplasmoidales</taxon>
        <taxon>Metamycoplasmataceae</taxon>
        <taxon>Metamycoplasma</taxon>
    </lineage>
</organism>
<dbReference type="AlphaFoldDB" id="A0A2Z4LM46"/>
<evidence type="ECO:0000313" key="4">
    <source>
        <dbReference type="EMBL" id="AWX42833.1"/>
    </source>
</evidence>
<dbReference type="InterPro" id="IPR036986">
    <property type="entry name" value="S4_RNA-bd_sf"/>
</dbReference>
<dbReference type="SUPFAM" id="SSF55174">
    <property type="entry name" value="Alpha-L RNA-binding motif"/>
    <property type="match status" value="1"/>
</dbReference>
<dbReference type="InterPro" id="IPR018496">
    <property type="entry name" value="PsdUridine_synth_RsuA/RluB_CS"/>
</dbReference>
<protein>
    <recommendedName>
        <fullName evidence="3">Pseudouridine synthase</fullName>
        <ecNumber evidence="3">5.4.99.-</ecNumber>
    </recommendedName>
</protein>